<feature type="compositionally biased region" description="Basic and acidic residues" evidence="1">
    <location>
        <begin position="88"/>
        <end position="97"/>
    </location>
</feature>
<reference evidence="2 3" key="1">
    <citation type="journal article" date="2019" name="Commun. Biol.">
        <title>The bagworm genome reveals a unique fibroin gene that provides high tensile strength.</title>
        <authorList>
            <person name="Kono N."/>
            <person name="Nakamura H."/>
            <person name="Ohtoshi R."/>
            <person name="Tomita M."/>
            <person name="Numata K."/>
            <person name="Arakawa K."/>
        </authorList>
    </citation>
    <scope>NUCLEOTIDE SEQUENCE [LARGE SCALE GENOMIC DNA]</scope>
</reference>
<feature type="region of interest" description="Disordered" evidence="1">
    <location>
        <begin position="70"/>
        <end position="132"/>
    </location>
</feature>
<evidence type="ECO:0000313" key="2">
    <source>
        <dbReference type="EMBL" id="GBP53204.1"/>
    </source>
</evidence>
<gene>
    <name evidence="2" type="ORF">EVAR_8981_1</name>
</gene>
<dbReference type="EMBL" id="BGZK01000618">
    <property type="protein sequence ID" value="GBP53204.1"/>
    <property type="molecule type" value="Genomic_DNA"/>
</dbReference>
<feature type="region of interest" description="Disordered" evidence="1">
    <location>
        <begin position="180"/>
        <end position="200"/>
    </location>
</feature>
<organism evidence="2 3">
    <name type="scientific">Eumeta variegata</name>
    <name type="common">Bagworm moth</name>
    <name type="synonym">Eumeta japonica</name>
    <dbReference type="NCBI Taxonomy" id="151549"/>
    <lineage>
        <taxon>Eukaryota</taxon>
        <taxon>Metazoa</taxon>
        <taxon>Ecdysozoa</taxon>
        <taxon>Arthropoda</taxon>
        <taxon>Hexapoda</taxon>
        <taxon>Insecta</taxon>
        <taxon>Pterygota</taxon>
        <taxon>Neoptera</taxon>
        <taxon>Endopterygota</taxon>
        <taxon>Lepidoptera</taxon>
        <taxon>Glossata</taxon>
        <taxon>Ditrysia</taxon>
        <taxon>Tineoidea</taxon>
        <taxon>Psychidae</taxon>
        <taxon>Oiketicinae</taxon>
        <taxon>Eumeta</taxon>
    </lineage>
</organism>
<comment type="caution">
    <text evidence="2">The sequence shown here is derived from an EMBL/GenBank/DDBJ whole genome shotgun (WGS) entry which is preliminary data.</text>
</comment>
<evidence type="ECO:0000256" key="1">
    <source>
        <dbReference type="SAM" id="MobiDB-lite"/>
    </source>
</evidence>
<name>A0A4C1WSW6_EUMVA</name>
<protein>
    <submittedName>
        <fullName evidence="2">Uncharacterized protein</fullName>
    </submittedName>
</protein>
<proteinExistence type="predicted"/>
<accession>A0A4C1WSW6</accession>
<dbReference type="Proteomes" id="UP000299102">
    <property type="component" value="Unassembled WGS sequence"/>
</dbReference>
<dbReference type="AlphaFoldDB" id="A0A4C1WSW6"/>
<keyword evidence="3" id="KW-1185">Reference proteome</keyword>
<evidence type="ECO:0000313" key="3">
    <source>
        <dbReference type="Proteomes" id="UP000299102"/>
    </source>
</evidence>
<sequence>MMWPTRLQHKYRQLLPVRYQAVTEHIREVQASTVRFVCWVRVPVDHFLRHRITYSFLKGQHRISPCIPRTAAHREPGQGFARGKGARLRREPGRAEGGRGGYRPAALITARSFTPGRPPARGGGGPAPRACGGKTEAAQTIALLQKMERIVVFDYVWTSYLLESGDKGYFERGSCVGKRENGDPANYLGPGSLKGRRDPSLTSMAPSTLQLRLRMERPI</sequence>